<comment type="similarity">
    <text evidence="1">Belongs to the AFG1 ATPase family.</text>
</comment>
<evidence type="ECO:0000313" key="6">
    <source>
        <dbReference type="EMBL" id="QIW97417.1"/>
    </source>
</evidence>
<dbReference type="Proteomes" id="UP000503462">
    <property type="component" value="Chromosome 2"/>
</dbReference>
<dbReference type="SUPFAM" id="SSF52540">
    <property type="entry name" value="P-loop containing nucleoside triphosphate hydrolases"/>
    <property type="match status" value="1"/>
</dbReference>
<dbReference type="AlphaFoldDB" id="A0A6H0XS14"/>
<dbReference type="OrthoDB" id="548867at2759"/>
<feature type="region of interest" description="Disordered" evidence="4">
    <location>
        <begin position="599"/>
        <end position="649"/>
    </location>
</feature>
<dbReference type="Pfam" id="PF03969">
    <property type="entry name" value="AFG1_ATPase"/>
    <property type="match status" value="2"/>
</dbReference>
<keyword evidence="7" id="KW-1185">Reference proteome</keyword>
<evidence type="ECO:0000313" key="7">
    <source>
        <dbReference type="Proteomes" id="UP000503462"/>
    </source>
</evidence>
<feature type="domain" description="AAA+ ATPase" evidence="5">
    <location>
        <begin position="104"/>
        <end position="234"/>
    </location>
</feature>
<protein>
    <recommendedName>
        <fullName evidence="5">AAA+ ATPase domain-containing protein</fullName>
    </recommendedName>
</protein>
<dbReference type="GO" id="GO:0005524">
    <property type="term" value="F:ATP binding"/>
    <property type="evidence" value="ECO:0007669"/>
    <property type="project" value="UniProtKB-KW"/>
</dbReference>
<gene>
    <name evidence="6" type="ORF">AMS68_002935</name>
</gene>
<dbReference type="Gene3D" id="3.40.50.300">
    <property type="entry name" value="P-loop containing nucleotide triphosphate hydrolases"/>
    <property type="match status" value="1"/>
</dbReference>
<feature type="region of interest" description="Disordered" evidence="4">
    <location>
        <begin position="283"/>
        <end position="315"/>
    </location>
</feature>
<dbReference type="PANTHER" id="PTHR12169">
    <property type="entry name" value="ATPASE N2B"/>
    <property type="match status" value="1"/>
</dbReference>
<dbReference type="PANTHER" id="PTHR12169:SF2">
    <property type="entry name" value="AFG1P"/>
    <property type="match status" value="1"/>
</dbReference>
<feature type="compositionally biased region" description="Basic and acidic residues" evidence="4">
    <location>
        <begin position="521"/>
        <end position="539"/>
    </location>
</feature>
<dbReference type="NCBIfam" id="NF040713">
    <property type="entry name" value="ZapE"/>
    <property type="match status" value="1"/>
</dbReference>
<dbReference type="InterPro" id="IPR027417">
    <property type="entry name" value="P-loop_NTPase"/>
</dbReference>
<sequence>MSLQAATGVVITNPLVKYRALVATRAINPDPAQHRLAIHLQGLYERLKDYEPQVEYSYKLDQISRAIGQDAPRRWRSFLNTEGRGSLALTRRLTSLESAKQLESPKGLMLHGEVGTGKSMLVDLFADCLPTRKKRRWHFNNFMLETFAKLENMRRTQQDSQDYSMLRLARDMIETSPILFLDEFQLPDRAASKIMTNLMTSFFHLGGVLIATSNRMPEELAKAAGMEFGPAPQDLSPFGFRKKPASDRMFAAQNEFAGFLEVLKARCDVWEMEGANDYRRVESGSVAPVRDEDLDSSLDDDLGSAPPASSAPSITQPKHFMIQPADEDLAPAIAQALDLSIDPQHWGPAVLKVYGRTVPVPRSHGSTSWWTFDDLCRSTLGPADYITLASTYDTIILTDVPILTWLLKNEARRFITLLDALYECRCKLMVTAAAGPDDLFFPEKQSGDDSDAIYSETMADVYQDATAPFRPNILSQNPNYAEPDPEPDYTHARLAGLLNADALEDDPPNKPNRSGFARSFGRTDGEMEPRPVDHDEVRRPNFTKTSSFTGEDERFAYKRAQSRLWEMCGARWWARNEPGWHRPVPEDVRRWERPIVNIPSSAPGSMEDVSSPASDVLMGSSVEDNTRHEKSFKHASPFRTSPEPPPKIHWSHMWSTIKWGVKAGAWGQGVDGLKDRDKEKR</sequence>
<feature type="region of interest" description="Disordered" evidence="4">
    <location>
        <begin position="501"/>
        <end position="546"/>
    </location>
</feature>
<keyword evidence="3" id="KW-0067">ATP-binding</keyword>
<proteinExistence type="inferred from homology"/>
<feature type="compositionally biased region" description="Acidic residues" evidence="4">
    <location>
        <begin position="292"/>
        <end position="302"/>
    </location>
</feature>
<dbReference type="CDD" id="cd00009">
    <property type="entry name" value="AAA"/>
    <property type="match status" value="1"/>
</dbReference>
<evidence type="ECO:0000256" key="4">
    <source>
        <dbReference type="SAM" id="MobiDB-lite"/>
    </source>
</evidence>
<evidence type="ECO:0000256" key="1">
    <source>
        <dbReference type="ARBA" id="ARBA00010322"/>
    </source>
</evidence>
<evidence type="ECO:0000259" key="5">
    <source>
        <dbReference type="SMART" id="SM00382"/>
    </source>
</evidence>
<dbReference type="GO" id="GO:0005739">
    <property type="term" value="C:mitochondrion"/>
    <property type="evidence" value="ECO:0007669"/>
    <property type="project" value="TreeGrafter"/>
</dbReference>
<feature type="compositionally biased region" description="Low complexity" evidence="4">
    <location>
        <begin position="303"/>
        <end position="313"/>
    </location>
</feature>
<evidence type="ECO:0000256" key="3">
    <source>
        <dbReference type="ARBA" id="ARBA00022840"/>
    </source>
</evidence>
<keyword evidence="2" id="KW-0547">Nucleotide-binding</keyword>
<dbReference type="GO" id="GO:0016887">
    <property type="term" value="F:ATP hydrolysis activity"/>
    <property type="evidence" value="ECO:0007669"/>
    <property type="project" value="InterPro"/>
</dbReference>
<dbReference type="InterPro" id="IPR003593">
    <property type="entry name" value="AAA+_ATPase"/>
</dbReference>
<reference evidence="6 7" key="1">
    <citation type="journal article" date="2016" name="Sci. Rep.">
        <title>Peltaster fructicola genome reveals evolution from an invasive phytopathogen to an ectophytic parasite.</title>
        <authorList>
            <person name="Xu C."/>
            <person name="Chen H."/>
            <person name="Gleason M.L."/>
            <person name="Xu J.R."/>
            <person name="Liu H."/>
            <person name="Zhang R."/>
            <person name="Sun G."/>
        </authorList>
    </citation>
    <scope>NUCLEOTIDE SEQUENCE [LARGE SCALE GENOMIC DNA]</scope>
    <source>
        <strain evidence="6 7">LNHT1506</strain>
    </source>
</reference>
<dbReference type="SMART" id="SM00382">
    <property type="entry name" value="AAA"/>
    <property type="match status" value="1"/>
</dbReference>
<dbReference type="InterPro" id="IPR005654">
    <property type="entry name" value="ATPase_AFG1-like"/>
</dbReference>
<evidence type="ECO:0000256" key="2">
    <source>
        <dbReference type="ARBA" id="ARBA00022741"/>
    </source>
</evidence>
<name>A0A6H0XS14_9PEZI</name>
<dbReference type="EMBL" id="CP051140">
    <property type="protein sequence ID" value="QIW97417.1"/>
    <property type="molecule type" value="Genomic_DNA"/>
</dbReference>
<organism evidence="6 7">
    <name type="scientific">Peltaster fructicola</name>
    <dbReference type="NCBI Taxonomy" id="286661"/>
    <lineage>
        <taxon>Eukaryota</taxon>
        <taxon>Fungi</taxon>
        <taxon>Dikarya</taxon>
        <taxon>Ascomycota</taxon>
        <taxon>Pezizomycotina</taxon>
        <taxon>Dothideomycetes</taxon>
        <taxon>Dothideomycetes incertae sedis</taxon>
        <taxon>Peltaster</taxon>
    </lineage>
</organism>
<accession>A0A6H0XS14</accession>